<comment type="similarity">
    <text evidence="3">Belongs to the krueppel C2H2-type zinc-finger protein family.</text>
</comment>
<dbReference type="EMBL" id="JAVRBK010000003">
    <property type="protein sequence ID" value="KAK5647038.1"/>
    <property type="molecule type" value="Genomic_DNA"/>
</dbReference>
<keyword evidence="7 14" id="KW-0863">Zinc-finger</keyword>
<name>A0AAN7VK95_9COLE</name>
<dbReference type="GO" id="GO:0000978">
    <property type="term" value="F:RNA polymerase II cis-regulatory region sequence-specific DNA binding"/>
    <property type="evidence" value="ECO:0007669"/>
    <property type="project" value="TreeGrafter"/>
</dbReference>
<keyword evidence="8" id="KW-0862">Zinc</keyword>
<feature type="domain" description="C2H2-type" evidence="15">
    <location>
        <begin position="312"/>
        <end position="334"/>
    </location>
</feature>
<reference evidence="16 17" key="1">
    <citation type="journal article" date="2024" name="Insects">
        <title>An Improved Chromosome-Level Genome Assembly of the Firefly Pyrocoelia pectoralis.</title>
        <authorList>
            <person name="Fu X."/>
            <person name="Meyer-Rochow V.B."/>
            <person name="Ballantyne L."/>
            <person name="Zhu X."/>
        </authorList>
    </citation>
    <scope>NUCLEOTIDE SEQUENCE [LARGE SCALE GENOMIC DNA]</scope>
    <source>
        <strain evidence="16">XCY_ONT2</strain>
    </source>
</reference>
<dbReference type="Pfam" id="PF00096">
    <property type="entry name" value="zf-C2H2"/>
    <property type="match status" value="5"/>
</dbReference>
<dbReference type="PROSITE" id="PS50157">
    <property type="entry name" value="ZINC_FINGER_C2H2_2"/>
    <property type="match status" value="7"/>
</dbReference>
<gene>
    <name evidence="16" type="ORF">RI129_005502</name>
</gene>
<comment type="function">
    <text evidence="1">May be involved in transcriptional regulation.</text>
</comment>
<evidence type="ECO:0000259" key="15">
    <source>
        <dbReference type="PROSITE" id="PS50157"/>
    </source>
</evidence>
<evidence type="ECO:0000256" key="6">
    <source>
        <dbReference type="ARBA" id="ARBA00022737"/>
    </source>
</evidence>
<dbReference type="PANTHER" id="PTHR24390">
    <property type="entry name" value="ZINC FINGER PROTEIN"/>
    <property type="match status" value="1"/>
</dbReference>
<feature type="domain" description="C2H2-type" evidence="15">
    <location>
        <begin position="117"/>
        <end position="145"/>
    </location>
</feature>
<evidence type="ECO:0000256" key="8">
    <source>
        <dbReference type="ARBA" id="ARBA00022833"/>
    </source>
</evidence>
<evidence type="ECO:0000256" key="1">
    <source>
        <dbReference type="ARBA" id="ARBA00003767"/>
    </source>
</evidence>
<evidence type="ECO:0000256" key="3">
    <source>
        <dbReference type="ARBA" id="ARBA00006991"/>
    </source>
</evidence>
<dbReference type="SUPFAM" id="SSF57667">
    <property type="entry name" value="beta-beta-alpha zinc fingers"/>
    <property type="match status" value="3"/>
</dbReference>
<evidence type="ECO:0000256" key="13">
    <source>
        <dbReference type="ARBA" id="ARBA00023242"/>
    </source>
</evidence>
<evidence type="ECO:0000256" key="4">
    <source>
        <dbReference type="ARBA" id="ARBA00022499"/>
    </source>
</evidence>
<proteinExistence type="inferred from homology"/>
<dbReference type="FunFam" id="3.30.160.60:FF:001370">
    <property type="entry name" value="Zinc finger protein"/>
    <property type="match status" value="1"/>
</dbReference>
<dbReference type="Proteomes" id="UP001329430">
    <property type="component" value="Chromosome 3"/>
</dbReference>
<dbReference type="InterPro" id="IPR013087">
    <property type="entry name" value="Znf_C2H2_type"/>
</dbReference>
<organism evidence="16 17">
    <name type="scientific">Pyrocoelia pectoralis</name>
    <dbReference type="NCBI Taxonomy" id="417401"/>
    <lineage>
        <taxon>Eukaryota</taxon>
        <taxon>Metazoa</taxon>
        <taxon>Ecdysozoa</taxon>
        <taxon>Arthropoda</taxon>
        <taxon>Hexapoda</taxon>
        <taxon>Insecta</taxon>
        <taxon>Pterygota</taxon>
        <taxon>Neoptera</taxon>
        <taxon>Endopterygota</taxon>
        <taxon>Coleoptera</taxon>
        <taxon>Polyphaga</taxon>
        <taxon>Elateriformia</taxon>
        <taxon>Elateroidea</taxon>
        <taxon>Lampyridae</taxon>
        <taxon>Lampyrinae</taxon>
        <taxon>Pyrocoelia</taxon>
    </lineage>
</organism>
<evidence type="ECO:0000256" key="14">
    <source>
        <dbReference type="PROSITE-ProRule" id="PRU00042"/>
    </source>
</evidence>
<keyword evidence="9" id="KW-0832">Ubl conjugation</keyword>
<feature type="domain" description="C2H2-type" evidence="15">
    <location>
        <begin position="200"/>
        <end position="227"/>
    </location>
</feature>
<keyword evidence="5" id="KW-0479">Metal-binding</keyword>
<keyword evidence="17" id="KW-1185">Reference proteome</keyword>
<dbReference type="GO" id="GO:0003700">
    <property type="term" value="F:DNA-binding transcription factor activity"/>
    <property type="evidence" value="ECO:0007669"/>
    <property type="project" value="TreeGrafter"/>
</dbReference>
<keyword evidence="6" id="KW-0677">Repeat</keyword>
<dbReference type="AlphaFoldDB" id="A0AAN7VK95"/>
<evidence type="ECO:0000256" key="2">
    <source>
        <dbReference type="ARBA" id="ARBA00004123"/>
    </source>
</evidence>
<dbReference type="PROSITE" id="PS00028">
    <property type="entry name" value="ZINC_FINGER_C2H2_1"/>
    <property type="match status" value="7"/>
</dbReference>
<evidence type="ECO:0000313" key="16">
    <source>
        <dbReference type="EMBL" id="KAK5647038.1"/>
    </source>
</evidence>
<dbReference type="InterPro" id="IPR036236">
    <property type="entry name" value="Znf_C2H2_sf"/>
</dbReference>
<keyword evidence="10" id="KW-0805">Transcription regulation</keyword>
<comment type="subcellular location">
    <subcellularLocation>
        <location evidence="2">Nucleus</location>
    </subcellularLocation>
</comment>
<accession>A0AAN7VK95</accession>
<feature type="domain" description="C2H2-type" evidence="15">
    <location>
        <begin position="284"/>
        <end position="311"/>
    </location>
</feature>
<evidence type="ECO:0000256" key="10">
    <source>
        <dbReference type="ARBA" id="ARBA00023015"/>
    </source>
</evidence>
<dbReference type="FunFam" id="3.30.160.60:FF:000870">
    <property type="entry name" value="zinc finger protein 197 isoform X1"/>
    <property type="match status" value="1"/>
</dbReference>
<protein>
    <recommendedName>
        <fullName evidence="15">C2H2-type domain-containing protein</fullName>
    </recommendedName>
</protein>
<comment type="caution">
    <text evidence="16">The sequence shown here is derived from an EMBL/GenBank/DDBJ whole genome shotgun (WGS) entry which is preliminary data.</text>
</comment>
<dbReference type="GO" id="GO:0040029">
    <property type="term" value="P:epigenetic regulation of gene expression"/>
    <property type="evidence" value="ECO:0007669"/>
    <property type="project" value="UniProtKB-ARBA"/>
</dbReference>
<keyword evidence="12" id="KW-0804">Transcription</keyword>
<keyword evidence="4" id="KW-1017">Isopeptide bond</keyword>
<feature type="domain" description="C2H2-type" evidence="15">
    <location>
        <begin position="172"/>
        <end position="199"/>
    </location>
</feature>
<keyword evidence="13" id="KW-0539">Nucleus</keyword>
<evidence type="ECO:0000256" key="7">
    <source>
        <dbReference type="ARBA" id="ARBA00022771"/>
    </source>
</evidence>
<evidence type="ECO:0000256" key="5">
    <source>
        <dbReference type="ARBA" id="ARBA00022723"/>
    </source>
</evidence>
<dbReference type="Gene3D" id="3.30.160.60">
    <property type="entry name" value="Classic Zinc Finger"/>
    <property type="match status" value="6"/>
</dbReference>
<feature type="domain" description="C2H2-type" evidence="15">
    <location>
        <begin position="228"/>
        <end position="255"/>
    </location>
</feature>
<evidence type="ECO:0000313" key="17">
    <source>
        <dbReference type="Proteomes" id="UP001329430"/>
    </source>
</evidence>
<evidence type="ECO:0000256" key="11">
    <source>
        <dbReference type="ARBA" id="ARBA00023125"/>
    </source>
</evidence>
<dbReference type="GO" id="GO:0003682">
    <property type="term" value="F:chromatin binding"/>
    <property type="evidence" value="ECO:0007669"/>
    <property type="project" value="UniProtKB-ARBA"/>
</dbReference>
<dbReference type="PANTHER" id="PTHR24390:SF235">
    <property type="entry name" value="GH09339P-RELATED"/>
    <property type="match status" value="1"/>
</dbReference>
<dbReference type="GO" id="GO:0006357">
    <property type="term" value="P:regulation of transcription by RNA polymerase II"/>
    <property type="evidence" value="ECO:0007669"/>
    <property type="project" value="TreeGrafter"/>
</dbReference>
<feature type="domain" description="C2H2-type" evidence="15">
    <location>
        <begin position="256"/>
        <end position="283"/>
    </location>
</feature>
<dbReference type="GO" id="GO:0005634">
    <property type="term" value="C:nucleus"/>
    <property type="evidence" value="ECO:0007669"/>
    <property type="project" value="UniProtKB-SubCell"/>
</dbReference>
<dbReference type="FunFam" id="3.30.160.60:FF:000247">
    <property type="entry name" value="Zinc finger protein 236"/>
    <property type="match status" value="1"/>
</dbReference>
<evidence type="ECO:0000256" key="12">
    <source>
        <dbReference type="ARBA" id="ARBA00023163"/>
    </source>
</evidence>
<dbReference type="SMART" id="SM00355">
    <property type="entry name" value="ZnF_C2H2"/>
    <property type="match status" value="7"/>
</dbReference>
<evidence type="ECO:0000256" key="9">
    <source>
        <dbReference type="ARBA" id="ARBA00022843"/>
    </source>
</evidence>
<dbReference type="FunFam" id="3.30.160.60:FF:000690">
    <property type="entry name" value="Zinc finger protein 354C"/>
    <property type="match status" value="1"/>
</dbReference>
<keyword evidence="11" id="KW-0238">DNA-binding</keyword>
<dbReference type="FunFam" id="3.30.160.60:FF:000100">
    <property type="entry name" value="Zinc finger 45-like"/>
    <property type="match status" value="1"/>
</dbReference>
<dbReference type="GO" id="GO:0000785">
    <property type="term" value="C:chromatin"/>
    <property type="evidence" value="ECO:0007669"/>
    <property type="project" value="UniProtKB-ARBA"/>
</dbReference>
<sequence length="362" mass="41870">MNENETCFLCKTQIRDVFSASFNINSNFTKCSNKLLRSYLIDIFNNNVIITQSIICSSCKKLLDDLDYAENYFKKLRDTLRNYLGYIPPSKLNVYCQTDNFADILLQPSFVKPEEHYKCNICLKSFVSSKRVELHLKKVHGTDNGNASVDELVKNGCDSEQRGKTKGTLKPYQCTKCPKTWKTLGELKNHTTSHSNERPFVCEICGQSYKQKSALTVHVGMHNGIYPFTCMYCKKSFTQKGALQRHLPIHTGDTPYQCDLCGKRFVHHTSFNIHKLSHSGQKDYKCPRCGLALFSASHLKRHMRVHTGEKKYVCKLCDKRFAERYNLASHQKLHQDTISDSVHKRNHRYVRIIRNLCTVFRL</sequence>
<dbReference type="GO" id="GO:0008270">
    <property type="term" value="F:zinc ion binding"/>
    <property type="evidence" value="ECO:0007669"/>
    <property type="project" value="UniProtKB-KW"/>
</dbReference>